<name>A0A0J7YNV8_BETVV</name>
<dbReference type="EMBL" id="KQ111664">
    <property type="protein sequence ID" value="KMS65266.1"/>
    <property type="molecule type" value="Genomic_DNA"/>
</dbReference>
<evidence type="ECO:0000256" key="1">
    <source>
        <dbReference type="SAM" id="MobiDB-lite"/>
    </source>
</evidence>
<evidence type="ECO:0000313" key="3">
    <source>
        <dbReference type="Proteomes" id="UP000035740"/>
    </source>
</evidence>
<accession>A0A0J7YNV8</accession>
<protein>
    <submittedName>
        <fullName evidence="2">Uncharacterized protein</fullName>
    </submittedName>
</protein>
<evidence type="ECO:0000313" key="2">
    <source>
        <dbReference type="EMBL" id="KMS65266.1"/>
    </source>
</evidence>
<dbReference type="Proteomes" id="UP000035740">
    <property type="component" value="Unassembled WGS sequence"/>
</dbReference>
<proteinExistence type="predicted"/>
<organism evidence="2 3">
    <name type="scientific">Beta vulgaris subsp. vulgaris</name>
    <name type="common">Beet</name>
    <dbReference type="NCBI Taxonomy" id="3555"/>
    <lineage>
        <taxon>Eukaryota</taxon>
        <taxon>Viridiplantae</taxon>
        <taxon>Streptophyta</taxon>
        <taxon>Embryophyta</taxon>
        <taxon>Tracheophyta</taxon>
        <taxon>Spermatophyta</taxon>
        <taxon>Magnoliopsida</taxon>
        <taxon>eudicotyledons</taxon>
        <taxon>Gunneridae</taxon>
        <taxon>Pentapetalae</taxon>
        <taxon>Caryophyllales</taxon>
        <taxon>Chenopodiaceae</taxon>
        <taxon>Betoideae</taxon>
        <taxon>Beta</taxon>
    </lineage>
</organism>
<dbReference type="Gramene" id="KMS65266">
    <property type="protein sequence ID" value="KMS65266"/>
    <property type="gene ID" value="BVRB_037720"/>
</dbReference>
<gene>
    <name evidence="2" type="ORF">BVRB_037720</name>
</gene>
<dbReference type="AlphaFoldDB" id="A0A0J7YNV8"/>
<reference evidence="2 3" key="1">
    <citation type="journal article" date="2014" name="Nature">
        <title>The genome of the recently domesticated crop plant sugar beet (Beta vulgaris).</title>
        <authorList>
            <person name="Dohm J.C."/>
            <person name="Minoche A.E."/>
            <person name="Holtgrawe D."/>
            <person name="Capella-Gutierrez S."/>
            <person name="Zakrzewski F."/>
            <person name="Tafer H."/>
            <person name="Rupp O."/>
            <person name="Sorensen T.R."/>
            <person name="Stracke R."/>
            <person name="Reinhardt R."/>
            <person name="Goesmann A."/>
            <person name="Kraft T."/>
            <person name="Schulz B."/>
            <person name="Stadler P.F."/>
            <person name="Schmidt T."/>
            <person name="Gabaldon T."/>
            <person name="Lehrach H."/>
            <person name="Weisshaar B."/>
            <person name="Himmelbauer H."/>
        </authorList>
    </citation>
    <scope>NUCLEOTIDE SEQUENCE [LARGE SCALE GENOMIC DNA]</scope>
    <source>
        <tissue evidence="2">Taproot</tissue>
    </source>
</reference>
<keyword evidence="3" id="KW-1185">Reference proteome</keyword>
<feature type="region of interest" description="Disordered" evidence="1">
    <location>
        <begin position="1"/>
        <end position="32"/>
    </location>
</feature>
<sequence length="62" mass="6674">MFAAASYHFTTDEEDPEAPPADNVEPGQIDTEAVGRIEIRVCSPEKAVDRAIDVSSTAAEPR</sequence>